<dbReference type="KEGG" id="sdv:BN159_0513"/>
<dbReference type="eggNOG" id="COG1819">
    <property type="taxonomic scope" value="Bacteria"/>
</dbReference>
<feature type="compositionally biased region" description="Pro residues" evidence="1">
    <location>
        <begin position="196"/>
        <end position="210"/>
    </location>
</feature>
<sequence length="251" mass="27450">MPRRGPPPSDGGPLGRAASSADLVEQELRGHGRAVGADRVGRSGRPGSGLGREGDTESGRQGLEGRVRAVVCRAMPRSATRPAQHGWSAIWVRRPGAHRRGRRRSWCPRHRGGRRRQRHMGTGRGGWPRRRLSRRPGRRPRPDRPSRGTGAHGGPAPGPPRRPPAPATDSGAGRRPARAGIPYVFVADFPAYLPSPHHPPFEQPGRPFPPGVTDNRTLWDLDVEGVRPPSRRRPRPGADRSPGLRRIPRPP</sequence>
<evidence type="ECO:0000256" key="1">
    <source>
        <dbReference type="SAM" id="MobiDB-lite"/>
    </source>
</evidence>
<feature type="region of interest" description="Disordered" evidence="1">
    <location>
        <begin position="97"/>
        <end position="176"/>
    </location>
</feature>
<feature type="compositionally biased region" description="Basic and acidic residues" evidence="1">
    <location>
        <begin position="52"/>
        <end position="67"/>
    </location>
</feature>
<feature type="region of interest" description="Disordered" evidence="1">
    <location>
        <begin position="190"/>
        <end position="251"/>
    </location>
</feature>
<keyword evidence="3" id="KW-1185">Reference proteome</keyword>
<feature type="compositionally biased region" description="Basic residues" evidence="1">
    <location>
        <begin position="97"/>
        <end position="139"/>
    </location>
</feature>
<proteinExistence type="predicted"/>
<dbReference type="Gene3D" id="3.40.50.2000">
    <property type="entry name" value="Glycogen Phosphorylase B"/>
    <property type="match status" value="1"/>
</dbReference>
<dbReference type="Proteomes" id="UP000008043">
    <property type="component" value="Chromosome"/>
</dbReference>
<accession>K4QVE2</accession>
<protein>
    <submittedName>
        <fullName evidence="2">Uncharacterized protein</fullName>
    </submittedName>
</protein>
<organism evidence="2 3">
    <name type="scientific">Streptomyces davaonensis (strain DSM 101723 / JCM 4913 / KCC S-0913 / 768)</name>
    <dbReference type="NCBI Taxonomy" id="1214101"/>
    <lineage>
        <taxon>Bacteria</taxon>
        <taxon>Bacillati</taxon>
        <taxon>Actinomycetota</taxon>
        <taxon>Actinomycetes</taxon>
        <taxon>Kitasatosporales</taxon>
        <taxon>Streptomycetaceae</taxon>
        <taxon>Streptomyces</taxon>
    </lineage>
</organism>
<dbReference type="EMBL" id="HE971709">
    <property type="protein sequence ID" value="CCK24892.1"/>
    <property type="molecule type" value="Genomic_DNA"/>
</dbReference>
<name>K4QVE2_STRDJ</name>
<reference evidence="2 3" key="1">
    <citation type="journal article" date="2012" name="J. Bacteriol.">
        <title>Genome sequence of the bacterium Streptomyces davawensis JCM 4913 and heterologous production of the unique antibiotic roseoflavin.</title>
        <authorList>
            <person name="Jankowitsch F."/>
            <person name="Schwarz J."/>
            <person name="Ruckert C."/>
            <person name="Gust B."/>
            <person name="Szczepanowski R."/>
            <person name="Blom J."/>
            <person name="Pelzer S."/>
            <person name="Kalinowski J."/>
            <person name="Mack M."/>
        </authorList>
    </citation>
    <scope>NUCLEOTIDE SEQUENCE [LARGE SCALE GENOMIC DNA]</scope>
    <source>
        <strain evidence="3">DSM 101723 / JCM 4913 / KCC S-0913 / 768</strain>
    </source>
</reference>
<feature type="compositionally biased region" description="Pro residues" evidence="1">
    <location>
        <begin position="1"/>
        <end position="10"/>
    </location>
</feature>
<feature type="compositionally biased region" description="Pro residues" evidence="1">
    <location>
        <begin position="156"/>
        <end position="166"/>
    </location>
</feature>
<dbReference type="STRING" id="1214101.BN159_0513"/>
<feature type="region of interest" description="Disordered" evidence="1">
    <location>
        <begin position="1"/>
        <end position="67"/>
    </location>
</feature>
<dbReference type="AlphaFoldDB" id="K4QVE2"/>
<evidence type="ECO:0000313" key="2">
    <source>
        <dbReference type="EMBL" id="CCK24892.1"/>
    </source>
</evidence>
<dbReference type="HOGENOM" id="CLU_1106595_0_0_11"/>
<evidence type="ECO:0000313" key="3">
    <source>
        <dbReference type="Proteomes" id="UP000008043"/>
    </source>
</evidence>
<gene>
    <name evidence="2" type="ORF">BN159_0513</name>
</gene>